<dbReference type="AlphaFoldDB" id="A0AA42CXI9"/>
<evidence type="ECO:0000259" key="6">
    <source>
        <dbReference type="PROSITE" id="PS51123"/>
    </source>
</evidence>
<reference evidence="7" key="1">
    <citation type="submission" date="2022-11" db="EMBL/GenBank/DDBJ databases">
        <title>Larsenimonas rhizosphaerae sp. nov., isolated from a tidal mudflat.</title>
        <authorList>
            <person name="Lee S.D."/>
            <person name="Kim I.S."/>
        </authorList>
    </citation>
    <scope>NUCLEOTIDE SEQUENCE</scope>
    <source>
        <strain evidence="7">GH2-1</strain>
    </source>
</reference>
<dbReference type="Proteomes" id="UP001165678">
    <property type="component" value="Unassembled WGS sequence"/>
</dbReference>
<proteinExistence type="predicted"/>
<sequence length="220" mass="22910">MKKTMWMVLPLSAAIALAGCSTYNPYTNEQQTSSLAKGAGIGAAVGAVAGATKSGHHRTDKALIGAALGAAAGGGIGYYMDRQEAQLRQKMQGTGVSVSRVGDQIVLNMPGSITFASDSTQLTPQINNALSGVSQVLKEYGDTNINIIGYTDSTGAESYNQRLSQQRAQAVGNYLAQDGVAYNRLNIQGGGEQNPVASNATESGRAQNRRVEITLVPNQG</sequence>
<dbReference type="RefSeq" id="WP_250934723.1">
    <property type="nucleotide sequence ID" value="NZ_JAMLJK010000001.1"/>
</dbReference>
<evidence type="ECO:0000256" key="2">
    <source>
        <dbReference type="ARBA" id="ARBA00023136"/>
    </source>
</evidence>
<keyword evidence="8" id="KW-1185">Reference proteome</keyword>
<evidence type="ECO:0000313" key="7">
    <source>
        <dbReference type="EMBL" id="MCX2523943.1"/>
    </source>
</evidence>
<comment type="subcellular location">
    <subcellularLocation>
        <location evidence="1">Cell outer membrane</location>
    </subcellularLocation>
</comment>
<comment type="caution">
    <text evidence="7">The sequence shown here is derived from an EMBL/GenBank/DDBJ whole genome shotgun (WGS) entry which is preliminary data.</text>
</comment>
<protein>
    <submittedName>
        <fullName evidence="7">OmpA family protein</fullName>
    </submittedName>
</protein>
<evidence type="ECO:0000256" key="1">
    <source>
        <dbReference type="ARBA" id="ARBA00004442"/>
    </source>
</evidence>
<keyword evidence="5" id="KW-0732">Signal</keyword>
<dbReference type="CDD" id="cd07185">
    <property type="entry name" value="OmpA_C-like"/>
    <property type="match status" value="1"/>
</dbReference>
<evidence type="ECO:0000256" key="5">
    <source>
        <dbReference type="SAM" id="SignalP"/>
    </source>
</evidence>
<dbReference type="InterPro" id="IPR006665">
    <property type="entry name" value="OmpA-like"/>
</dbReference>
<evidence type="ECO:0000256" key="3">
    <source>
        <dbReference type="ARBA" id="ARBA00023237"/>
    </source>
</evidence>
<dbReference type="Gene3D" id="3.30.1330.60">
    <property type="entry name" value="OmpA-like domain"/>
    <property type="match status" value="1"/>
</dbReference>
<dbReference type="GO" id="GO:0009279">
    <property type="term" value="C:cell outer membrane"/>
    <property type="evidence" value="ECO:0007669"/>
    <property type="project" value="UniProtKB-SubCell"/>
</dbReference>
<feature type="signal peptide" evidence="5">
    <location>
        <begin position="1"/>
        <end position="18"/>
    </location>
</feature>
<name>A0AA42CXI9_9GAMM</name>
<dbReference type="InterPro" id="IPR006664">
    <property type="entry name" value="OMP_bac"/>
</dbReference>
<evidence type="ECO:0000313" key="8">
    <source>
        <dbReference type="Proteomes" id="UP001165678"/>
    </source>
</evidence>
<dbReference type="PRINTS" id="PR01023">
    <property type="entry name" value="NAFLGMOTY"/>
</dbReference>
<gene>
    <name evidence="7" type="ORF">OQ287_06810</name>
</gene>
<dbReference type="InterPro" id="IPR050330">
    <property type="entry name" value="Bact_OuterMem_StrucFunc"/>
</dbReference>
<keyword evidence="2 4" id="KW-0472">Membrane</keyword>
<dbReference type="Pfam" id="PF00691">
    <property type="entry name" value="OmpA"/>
    <property type="match status" value="1"/>
</dbReference>
<dbReference type="InterPro" id="IPR036737">
    <property type="entry name" value="OmpA-like_sf"/>
</dbReference>
<dbReference type="SUPFAM" id="SSF103088">
    <property type="entry name" value="OmpA-like"/>
    <property type="match status" value="1"/>
</dbReference>
<evidence type="ECO:0000256" key="4">
    <source>
        <dbReference type="PROSITE-ProRule" id="PRU00473"/>
    </source>
</evidence>
<dbReference type="EMBL" id="JAPIVE010000002">
    <property type="protein sequence ID" value="MCX2523943.1"/>
    <property type="molecule type" value="Genomic_DNA"/>
</dbReference>
<accession>A0AA42CXI9</accession>
<keyword evidence="3" id="KW-0998">Cell outer membrane</keyword>
<dbReference type="Pfam" id="PF13488">
    <property type="entry name" value="Gly-zipper_Omp"/>
    <property type="match status" value="1"/>
</dbReference>
<dbReference type="PANTHER" id="PTHR30329:SF21">
    <property type="entry name" value="LIPOPROTEIN YIAD-RELATED"/>
    <property type="match status" value="1"/>
</dbReference>
<organism evidence="7 8">
    <name type="scientific">Larsenimonas rhizosphaerae</name>
    <dbReference type="NCBI Taxonomy" id="2944682"/>
    <lineage>
        <taxon>Bacteria</taxon>
        <taxon>Pseudomonadati</taxon>
        <taxon>Pseudomonadota</taxon>
        <taxon>Gammaproteobacteria</taxon>
        <taxon>Oceanospirillales</taxon>
        <taxon>Halomonadaceae</taxon>
        <taxon>Larsenimonas</taxon>
    </lineage>
</organism>
<dbReference type="PRINTS" id="PR01021">
    <property type="entry name" value="OMPADOMAIN"/>
</dbReference>
<feature type="domain" description="OmpA-like" evidence="6">
    <location>
        <begin position="102"/>
        <end position="219"/>
    </location>
</feature>
<dbReference type="PROSITE" id="PS51257">
    <property type="entry name" value="PROKAR_LIPOPROTEIN"/>
    <property type="match status" value="1"/>
</dbReference>
<dbReference type="PANTHER" id="PTHR30329">
    <property type="entry name" value="STATOR ELEMENT OF FLAGELLAR MOTOR COMPLEX"/>
    <property type="match status" value="1"/>
</dbReference>
<dbReference type="InterPro" id="IPR039567">
    <property type="entry name" value="Gly-zipper"/>
</dbReference>
<dbReference type="PROSITE" id="PS51123">
    <property type="entry name" value="OMPA_2"/>
    <property type="match status" value="1"/>
</dbReference>
<feature type="chain" id="PRO_5041234280" evidence="5">
    <location>
        <begin position="19"/>
        <end position="220"/>
    </location>
</feature>